<keyword evidence="9" id="KW-1185">Reference proteome</keyword>
<evidence type="ECO:0000256" key="1">
    <source>
        <dbReference type="ARBA" id="ARBA00009375"/>
    </source>
</evidence>
<dbReference type="Gene3D" id="3.30.70.660">
    <property type="entry name" value="Pseudouridine synthase I, catalytic domain, C-terminal subdomain"/>
    <property type="match status" value="1"/>
</dbReference>
<accession>A0ABU3I9X2</accession>
<evidence type="ECO:0000313" key="9">
    <source>
        <dbReference type="Proteomes" id="UP001247542"/>
    </source>
</evidence>
<dbReference type="InterPro" id="IPR020097">
    <property type="entry name" value="PsdUridine_synth_TruA_a/b_dom"/>
</dbReference>
<dbReference type="InterPro" id="IPR001406">
    <property type="entry name" value="PsdUridine_synth_TruA"/>
</dbReference>
<gene>
    <name evidence="4 8" type="primary">truA</name>
    <name evidence="8" type="ORF">QS713_03695</name>
</gene>
<dbReference type="InterPro" id="IPR020103">
    <property type="entry name" value="PsdUridine_synth_cat_dom_sf"/>
</dbReference>
<evidence type="ECO:0000256" key="4">
    <source>
        <dbReference type="HAMAP-Rule" id="MF_00171"/>
    </source>
</evidence>
<dbReference type="PANTHER" id="PTHR11142:SF0">
    <property type="entry name" value="TRNA PSEUDOURIDINE SYNTHASE-LIKE 1"/>
    <property type="match status" value="1"/>
</dbReference>
<keyword evidence="2 4" id="KW-0819">tRNA processing</keyword>
<dbReference type="SUPFAM" id="SSF55120">
    <property type="entry name" value="Pseudouridine synthase"/>
    <property type="match status" value="1"/>
</dbReference>
<dbReference type="RefSeq" id="WP_313272515.1">
    <property type="nucleotide sequence ID" value="NZ_JASXSX010000001.1"/>
</dbReference>
<comment type="subunit">
    <text evidence="4">Homodimer.</text>
</comment>
<dbReference type="Pfam" id="PF01416">
    <property type="entry name" value="PseudoU_synth_1"/>
    <property type="match status" value="1"/>
</dbReference>
<feature type="domain" description="Pseudouridine synthase I TruA alpha/beta" evidence="7">
    <location>
        <begin position="189"/>
        <end position="291"/>
    </location>
</feature>
<evidence type="ECO:0000256" key="6">
    <source>
        <dbReference type="SAM" id="MobiDB-lite"/>
    </source>
</evidence>
<organism evidence="8 9">
    <name type="scientific">Gleimia hominis</name>
    <dbReference type="NCBI Taxonomy" id="595468"/>
    <lineage>
        <taxon>Bacteria</taxon>
        <taxon>Bacillati</taxon>
        <taxon>Actinomycetota</taxon>
        <taxon>Actinomycetes</taxon>
        <taxon>Actinomycetales</taxon>
        <taxon>Actinomycetaceae</taxon>
        <taxon>Gleimia</taxon>
    </lineage>
</organism>
<dbReference type="GO" id="GO:0160147">
    <property type="term" value="F:tRNA pseudouridine(38-40) synthase activity"/>
    <property type="evidence" value="ECO:0007669"/>
    <property type="project" value="UniProtKB-EC"/>
</dbReference>
<feature type="binding site" evidence="4">
    <location>
        <position position="154"/>
    </location>
    <ligand>
        <name>substrate</name>
    </ligand>
</feature>
<evidence type="ECO:0000313" key="8">
    <source>
        <dbReference type="EMBL" id="MDT3767169.1"/>
    </source>
</evidence>
<dbReference type="CDD" id="cd02570">
    <property type="entry name" value="PseudoU_synth_EcTruA"/>
    <property type="match status" value="1"/>
</dbReference>
<dbReference type="EMBL" id="JASXSX010000001">
    <property type="protein sequence ID" value="MDT3767169.1"/>
    <property type="molecule type" value="Genomic_DNA"/>
</dbReference>
<dbReference type="NCBIfam" id="TIGR00071">
    <property type="entry name" value="hisT_truA"/>
    <property type="match status" value="1"/>
</dbReference>
<comment type="similarity">
    <text evidence="1 4 5">Belongs to the tRNA pseudouridine synthase TruA family.</text>
</comment>
<dbReference type="InterPro" id="IPR020095">
    <property type="entry name" value="PsdUridine_synth_TruA_C"/>
</dbReference>
<dbReference type="InterPro" id="IPR020094">
    <property type="entry name" value="TruA/RsuA/RluB/E/F_N"/>
</dbReference>
<dbReference type="HAMAP" id="MF_00171">
    <property type="entry name" value="TruA"/>
    <property type="match status" value="1"/>
</dbReference>
<evidence type="ECO:0000256" key="3">
    <source>
        <dbReference type="ARBA" id="ARBA00023235"/>
    </source>
</evidence>
<comment type="caution">
    <text evidence="4">Lacks conserved residue(s) required for the propagation of feature annotation.</text>
</comment>
<dbReference type="EC" id="5.4.99.12" evidence="4"/>
<dbReference type="PANTHER" id="PTHR11142">
    <property type="entry name" value="PSEUDOURIDYLATE SYNTHASE"/>
    <property type="match status" value="1"/>
</dbReference>
<dbReference type="Proteomes" id="UP001247542">
    <property type="component" value="Unassembled WGS sequence"/>
</dbReference>
<name>A0ABU3I9X2_9ACTO</name>
<protein>
    <recommendedName>
        <fullName evidence="4">tRNA pseudouridine synthase A</fullName>
        <ecNumber evidence="4">5.4.99.12</ecNumber>
    </recommendedName>
    <alternativeName>
        <fullName evidence="4">tRNA pseudouridine(38-40) synthase</fullName>
    </alternativeName>
    <alternativeName>
        <fullName evidence="4">tRNA pseudouridylate synthase I</fullName>
    </alternativeName>
    <alternativeName>
        <fullName evidence="4">tRNA-uridine isomerase I</fullName>
    </alternativeName>
</protein>
<feature type="region of interest" description="Disordered" evidence="6">
    <location>
        <begin position="1"/>
        <end position="20"/>
    </location>
</feature>
<evidence type="ECO:0000259" key="7">
    <source>
        <dbReference type="Pfam" id="PF01416"/>
    </source>
</evidence>
<comment type="catalytic activity">
    <reaction evidence="4 5">
        <text>uridine(38/39/40) in tRNA = pseudouridine(38/39/40) in tRNA</text>
        <dbReference type="Rhea" id="RHEA:22376"/>
        <dbReference type="Rhea" id="RHEA-COMP:10085"/>
        <dbReference type="Rhea" id="RHEA-COMP:10087"/>
        <dbReference type="ChEBI" id="CHEBI:65314"/>
        <dbReference type="ChEBI" id="CHEBI:65315"/>
        <dbReference type="EC" id="5.4.99.12"/>
    </reaction>
</comment>
<comment type="function">
    <text evidence="4">Formation of pseudouridine at positions 38, 39 and 40 in the anticodon stem and loop of transfer RNAs.</text>
</comment>
<reference evidence="8 9" key="1">
    <citation type="submission" date="2023-06" db="EMBL/GenBank/DDBJ databases">
        <title>Draft genome sequence of Gleimia hominis type strain CCUG 57540T.</title>
        <authorList>
            <person name="Salva-Serra F."/>
            <person name="Cardew S."/>
            <person name="Jensie Markopoulos S."/>
            <person name="Ohlen M."/>
            <person name="Inganas E."/>
            <person name="Svensson-Stadler L."/>
            <person name="Moore E.R.B."/>
        </authorList>
    </citation>
    <scope>NUCLEOTIDE SEQUENCE [LARGE SCALE GENOMIC DNA]</scope>
    <source>
        <strain evidence="8 9">CCUG 57540</strain>
    </source>
</reference>
<evidence type="ECO:0000256" key="5">
    <source>
        <dbReference type="RuleBase" id="RU003792"/>
    </source>
</evidence>
<keyword evidence="3 4" id="KW-0413">Isomerase</keyword>
<comment type="caution">
    <text evidence="8">The sequence shown here is derived from an EMBL/GenBank/DDBJ whole genome shotgun (WGS) entry which is preliminary data.</text>
</comment>
<sequence>MGPLVSARAVSEPEPGSKRSFEDGELVRIRLDLAYAGAGFHGWAKQPGLRTVQGEVEAALRTVVRAPVELTVAGRTDAGVHAAHQVAHCDVPASAWAKLLPGNDSPEALAKLRRRFNSLLARGTETPGADVVIHRVRRVSTDFDARFCALTRHYQYTLCDRDETLNPTTAQLVWWTGAQGLRLEKMNEAAGLWVGEHDFLSFCKPRAGATTIRTLKTLVVARNANGEVEVQVSADAFCHSMVRSLVGALVEIGRGRRDTTWARTLVREPARTHGVPIAPAHGLTLVGVDYPPPALWAEQQRKTRRVRTSPCGC</sequence>
<proteinExistence type="inferred from homology"/>
<dbReference type="Gene3D" id="3.30.70.580">
    <property type="entry name" value="Pseudouridine synthase I, catalytic domain, N-terminal subdomain"/>
    <property type="match status" value="1"/>
</dbReference>
<feature type="active site" description="Nucleophile" evidence="4">
    <location>
        <position position="77"/>
    </location>
</feature>
<evidence type="ECO:0000256" key="2">
    <source>
        <dbReference type="ARBA" id="ARBA00022694"/>
    </source>
</evidence>
<dbReference type="PIRSF" id="PIRSF001430">
    <property type="entry name" value="tRNA_psdUrid_synth"/>
    <property type="match status" value="1"/>
</dbReference>